<protein>
    <submittedName>
        <fullName evidence="1">Uncharacterized protein</fullName>
    </submittedName>
</protein>
<dbReference type="AlphaFoldDB" id="A0A165I512"/>
<sequence>MSLVVRCRVAGADWRICGHRHPFRPSALFSPSPLLIVIVTLSPAWPFVPPACCCLCGLLSSRLRVCRVWTPRLSKGAVRSNIFAASELPSIHYGVAHDGCLLYSSSVVHCCSSALPLLVAFGASAWHECEVGDRALDAITLALLRHTCDDSCPPSVYEFAVCRGNDIIDHVPRKL</sequence>
<gene>
    <name evidence="1" type="ORF">LAESUDRAFT_7774</name>
</gene>
<dbReference type="Proteomes" id="UP000076871">
    <property type="component" value="Unassembled WGS sequence"/>
</dbReference>
<name>A0A165I512_9APHY</name>
<organism evidence="1 2">
    <name type="scientific">Laetiporus sulphureus 93-53</name>
    <dbReference type="NCBI Taxonomy" id="1314785"/>
    <lineage>
        <taxon>Eukaryota</taxon>
        <taxon>Fungi</taxon>
        <taxon>Dikarya</taxon>
        <taxon>Basidiomycota</taxon>
        <taxon>Agaricomycotina</taxon>
        <taxon>Agaricomycetes</taxon>
        <taxon>Polyporales</taxon>
        <taxon>Laetiporus</taxon>
    </lineage>
</organism>
<dbReference type="EMBL" id="KV427605">
    <property type="protein sequence ID" value="KZT12601.1"/>
    <property type="molecule type" value="Genomic_DNA"/>
</dbReference>
<evidence type="ECO:0000313" key="2">
    <source>
        <dbReference type="Proteomes" id="UP000076871"/>
    </source>
</evidence>
<accession>A0A165I512</accession>
<keyword evidence="2" id="KW-1185">Reference proteome</keyword>
<dbReference type="InParanoid" id="A0A165I512"/>
<dbReference type="RefSeq" id="XP_040770111.1">
    <property type="nucleotide sequence ID" value="XM_040913834.1"/>
</dbReference>
<evidence type="ECO:0000313" key="1">
    <source>
        <dbReference type="EMBL" id="KZT12601.1"/>
    </source>
</evidence>
<reference evidence="1 2" key="1">
    <citation type="journal article" date="2016" name="Mol. Biol. Evol.">
        <title>Comparative Genomics of Early-Diverging Mushroom-Forming Fungi Provides Insights into the Origins of Lignocellulose Decay Capabilities.</title>
        <authorList>
            <person name="Nagy L.G."/>
            <person name="Riley R."/>
            <person name="Tritt A."/>
            <person name="Adam C."/>
            <person name="Daum C."/>
            <person name="Floudas D."/>
            <person name="Sun H."/>
            <person name="Yadav J.S."/>
            <person name="Pangilinan J."/>
            <person name="Larsson K.H."/>
            <person name="Matsuura K."/>
            <person name="Barry K."/>
            <person name="Labutti K."/>
            <person name="Kuo R."/>
            <person name="Ohm R.A."/>
            <person name="Bhattacharya S.S."/>
            <person name="Shirouzu T."/>
            <person name="Yoshinaga Y."/>
            <person name="Martin F.M."/>
            <person name="Grigoriev I.V."/>
            <person name="Hibbett D.S."/>
        </authorList>
    </citation>
    <scope>NUCLEOTIDE SEQUENCE [LARGE SCALE GENOMIC DNA]</scope>
    <source>
        <strain evidence="1 2">93-53</strain>
    </source>
</reference>
<proteinExistence type="predicted"/>
<dbReference type="GeneID" id="63830862"/>